<feature type="region of interest" description="Disordered" evidence="1">
    <location>
        <begin position="32"/>
        <end position="87"/>
    </location>
</feature>
<sequence length="220" mass="23574">MAERISRRKVVFGGLAALGGLAVAATLGCEGKDGKVNTTPTQPLETSVPNVTAEPTQTPVIETSPTPSPTPEPTPELTPTPEPELTPEKLNKSIGKVAEAFPEAELKSNLIARAAAAKENYEYVITSGDNASIQSPMNGYGNLAKDIIPIACNNPENVIVGQEEINLGQIVIDIRNFVEKIGLEREPKYIPEGTTAFFLSEDFTKLIPTDCKHPLLVNLK</sequence>
<feature type="chain" id="PRO_5009518670" evidence="2">
    <location>
        <begin position="25"/>
        <end position="220"/>
    </location>
</feature>
<feature type="signal peptide" evidence="2">
    <location>
        <begin position="1"/>
        <end position="24"/>
    </location>
</feature>
<dbReference type="PROSITE" id="PS51257">
    <property type="entry name" value="PROKAR_LIPOPROTEIN"/>
    <property type="match status" value="1"/>
</dbReference>
<evidence type="ECO:0000256" key="2">
    <source>
        <dbReference type="SAM" id="SignalP"/>
    </source>
</evidence>
<evidence type="ECO:0000256" key="1">
    <source>
        <dbReference type="SAM" id="MobiDB-lite"/>
    </source>
</evidence>
<proteinExistence type="predicted"/>
<evidence type="ECO:0000313" key="3">
    <source>
        <dbReference type="EMBL" id="OGD84764.1"/>
    </source>
</evidence>
<keyword evidence="2" id="KW-0732">Signal</keyword>
<dbReference type="Proteomes" id="UP000179252">
    <property type="component" value="Unassembled WGS sequence"/>
</dbReference>
<dbReference type="AlphaFoldDB" id="A0A1F5FYX7"/>
<feature type="compositionally biased region" description="Polar residues" evidence="1">
    <location>
        <begin position="36"/>
        <end position="61"/>
    </location>
</feature>
<gene>
    <name evidence="3" type="ORF">A2165_04390</name>
</gene>
<name>A0A1F5FYX7_9BACT</name>
<reference evidence="3 4" key="1">
    <citation type="journal article" date="2016" name="Nat. Commun.">
        <title>Thousands of microbial genomes shed light on interconnected biogeochemical processes in an aquifer system.</title>
        <authorList>
            <person name="Anantharaman K."/>
            <person name="Brown C.T."/>
            <person name="Hug L.A."/>
            <person name="Sharon I."/>
            <person name="Castelle C.J."/>
            <person name="Probst A.J."/>
            <person name="Thomas B.C."/>
            <person name="Singh A."/>
            <person name="Wilkins M.J."/>
            <person name="Karaoz U."/>
            <person name="Brodie E.L."/>
            <person name="Williams K.H."/>
            <person name="Hubbard S.S."/>
            <person name="Banfield J.F."/>
        </authorList>
    </citation>
    <scope>NUCLEOTIDE SEQUENCE [LARGE SCALE GENOMIC DNA]</scope>
</reference>
<evidence type="ECO:0000313" key="4">
    <source>
        <dbReference type="Proteomes" id="UP000179252"/>
    </source>
</evidence>
<dbReference type="EMBL" id="MFAU01000012">
    <property type="protein sequence ID" value="OGD84764.1"/>
    <property type="molecule type" value="Genomic_DNA"/>
</dbReference>
<organism evidence="3 4">
    <name type="scientific">Candidatus Curtissbacteria bacterium RBG_13_40_7</name>
    <dbReference type="NCBI Taxonomy" id="1797706"/>
    <lineage>
        <taxon>Bacteria</taxon>
        <taxon>Candidatus Curtissiibacteriota</taxon>
    </lineage>
</organism>
<protein>
    <submittedName>
        <fullName evidence="3">Uncharacterized protein</fullName>
    </submittedName>
</protein>
<comment type="caution">
    <text evidence="3">The sequence shown here is derived from an EMBL/GenBank/DDBJ whole genome shotgun (WGS) entry which is preliminary data.</text>
</comment>
<feature type="compositionally biased region" description="Pro residues" evidence="1">
    <location>
        <begin position="66"/>
        <end position="84"/>
    </location>
</feature>
<accession>A0A1F5FYX7</accession>